<feature type="compositionally biased region" description="Acidic residues" evidence="1">
    <location>
        <begin position="205"/>
        <end position="221"/>
    </location>
</feature>
<name>A0A5C3QID9_9AGAR</name>
<sequence length="250" mass="26045">MNKLTIFSALLYSVSALTIPLALRDVAVPPVTEPTESTVWVVGTTQTVKWDISDLPPRENISNPLGKVVLGFLTDDSYNLSIDSPLAEGFDILDGKVDITVPQVESKDNYIVAVIGNSGNISPMFRILPSGSAAALAQTTSIDPNDSQWNSPPLTGSVITGGPSESRTTTTFVDPSSGVPGATSIIETSAPETTATEPTQSTEPTESEESPDASEPADSEPEPTGASRRSAMPFSAAFAPVVGAVVVLLI</sequence>
<organism evidence="3 4">
    <name type="scientific">Pterulicium gracile</name>
    <dbReference type="NCBI Taxonomy" id="1884261"/>
    <lineage>
        <taxon>Eukaryota</taxon>
        <taxon>Fungi</taxon>
        <taxon>Dikarya</taxon>
        <taxon>Basidiomycota</taxon>
        <taxon>Agaricomycotina</taxon>
        <taxon>Agaricomycetes</taxon>
        <taxon>Agaricomycetidae</taxon>
        <taxon>Agaricales</taxon>
        <taxon>Pleurotineae</taxon>
        <taxon>Pterulaceae</taxon>
        <taxon>Pterulicium</taxon>
    </lineage>
</organism>
<feature type="signal peptide" evidence="2">
    <location>
        <begin position="1"/>
        <end position="16"/>
    </location>
</feature>
<dbReference type="AlphaFoldDB" id="A0A5C3QID9"/>
<dbReference type="Proteomes" id="UP000305067">
    <property type="component" value="Unassembled WGS sequence"/>
</dbReference>
<dbReference type="EMBL" id="ML178824">
    <property type="protein sequence ID" value="TFL01696.1"/>
    <property type="molecule type" value="Genomic_DNA"/>
</dbReference>
<accession>A0A5C3QID9</accession>
<feature type="chain" id="PRO_5022927278" description="Ser-Thr-rich glycosyl-phosphatidyl-inositol-anchored membrane family-domain-containing protein" evidence="2">
    <location>
        <begin position="17"/>
        <end position="250"/>
    </location>
</feature>
<reference evidence="3 4" key="1">
    <citation type="journal article" date="2019" name="Nat. Ecol. Evol.">
        <title>Megaphylogeny resolves global patterns of mushroom evolution.</title>
        <authorList>
            <person name="Varga T."/>
            <person name="Krizsan K."/>
            <person name="Foldi C."/>
            <person name="Dima B."/>
            <person name="Sanchez-Garcia M."/>
            <person name="Sanchez-Ramirez S."/>
            <person name="Szollosi G.J."/>
            <person name="Szarkandi J.G."/>
            <person name="Papp V."/>
            <person name="Albert L."/>
            <person name="Andreopoulos W."/>
            <person name="Angelini C."/>
            <person name="Antonin V."/>
            <person name="Barry K.W."/>
            <person name="Bougher N.L."/>
            <person name="Buchanan P."/>
            <person name="Buyck B."/>
            <person name="Bense V."/>
            <person name="Catcheside P."/>
            <person name="Chovatia M."/>
            <person name="Cooper J."/>
            <person name="Damon W."/>
            <person name="Desjardin D."/>
            <person name="Finy P."/>
            <person name="Geml J."/>
            <person name="Haridas S."/>
            <person name="Hughes K."/>
            <person name="Justo A."/>
            <person name="Karasinski D."/>
            <person name="Kautmanova I."/>
            <person name="Kiss B."/>
            <person name="Kocsube S."/>
            <person name="Kotiranta H."/>
            <person name="LaButti K.M."/>
            <person name="Lechner B.E."/>
            <person name="Liimatainen K."/>
            <person name="Lipzen A."/>
            <person name="Lukacs Z."/>
            <person name="Mihaltcheva S."/>
            <person name="Morgado L.N."/>
            <person name="Niskanen T."/>
            <person name="Noordeloos M.E."/>
            <person name="Ohm R.A."/>
            <person name="Ortiz-Santana B."/>
            <person name="Ovrebo C."/>
            <person name="Racz N."/>
            <person name="Riley R."/>
            <person name="Savchenko A."/>
            <person name="Shiryaev A."/>
            <person name="Soop K."/>
            <person name="Spirin V."/>
            <person name="Szebenyi C."/>
            <person name="Tomsovsky M."/>
            <person name="Tulloss R.E."/>
            <person name="Uehling J."/>
            <person name="Grigoriev I.V."/>
            <person name="Vagvolgyi C."/>
            <person name="Papp T."/>
            <person name="Martin F.M."/>
            <person name="Miettinen O."/>
            <person name="Hibbett D.S."/>
            <person name="Nagy L.G."/>
        </authorList>
    </citation>
    <scope>NUCLEOTIDE SEQUENCE [LARGE SCALE GENOMIC DNA]</scope>
    <source>
        <strain evidence="3 4">CBS 309.79</strain>
    </source>
</reference>
<gene>
    <name evidence="3" type="ORF">BDV98DRAFT_567365</name>
</gene>
<evidence type="ECO:0000313" key="4">
    <source>
        <dbReference type="Proteomes" id="UP000305067"/>
    </source>
</evidence>
<keyword evidence="2" id="KW-0732">Signal</keyword>
<feature type="compositionally biased region" description="Low complexity" evidence="1">
    <location>
        <begin position="187"/>
        <end position="204"/>
    </location>
</feature>
<dbReference type="STRING" id="1884261.A0A5C3QID9"/>
<protein>
    <recommendedName>
        <fullName evidence="5">Ser-Thr-rich glycosyl-phosphatidyl-inositol-anchored membrane family-domain-containing protein</fullName>
    </recommendedName>
</protein>
<evidence type="ECO:0000256" key="1">
    <source>
        <dbReference type="SAM" id="MobiDB-lite"/>
    </source>
</evidence>
<keyword evidence="4" id="KW-1185">Reference proteome</keyword>
<evidence type="ECO:0008006" key="5">
    <source>
        <dbReference type="Google" id="ProtNLM"/>
    </source>
</evidence>
<feature type="compositionally biased region" description="Polar residues" evidence="1">
    <location>
        <begin position="142"/>
        <end position="174"/>
    </location>
</feature>
<proteinExistence type="predicted"/>
<dbReference type="OrthoDB" id="2339190at2759"/>
<evidence type="ECO:0000256" key="2">
    <source>
        <dbReference type="SAM" id="SignalP"/>
    </source>
</evidence>
<feature type="region of interest" description="Disordered" evidence="1">
    <location>
        <begin position="142"/>
        <end position="229"/>
    </location>
</feature>
<evidence type="ECO:0000313" key="3">
    <source>
        <dbReference type="EMBL" id="TFL01696.1"/>
    </source>
</evidence>